<protein>
    <submittedName>
        <fullName evidence="2">Polysaccharide pyruvyl transferase family protein</fullName>
    </submittedName>
</protein>
<organism evidence="2 3">
    <name type="scientific">Schaedlerella arabinosiphila</name>
    <dbReference type="NCBI Taxonomy" id="2044587"/>
    <lineage>
        <taxon>Bacteria</taxon>
        <taxon>Bacillati</taxon>
        <taxon>Bacillota</taxon>
        <taxon>Clostridia</taxon>
        <taxon>Lachnospirales</taxon>
        <taxon>Lachnospiraceae</taxon>
        <taxon>Schaedlerella</taxon>
    </lineage>
</organism>
<comment type="caution">
    <text evidence="2">The sequence shown here is derived from an EMBL/GenBank/DDBJ whole genome shotgun (WGS) entry which is preliminary data.</text>
</comment>
<keyword evidence="2" id="KW-0808">Transferase</keyword>
<dbReference type="AlphaFoldDB" id="A0A3R8KWK5"/>
<name>A0A3R8KWK5_9FIRM</name>
<dbReference type="GO" id="GO:0016740">
    <property type="term" value="F:transferase activity"/>
    <property type="evidence" value="ECO:0007669"/>
    <property type="project" value="UniProtKB-KW"/>
</dbReference>
<keyword evidence="3" id="KW-1185">Reference proteome</keyword>
<dbReference type="Pfam" id="PF04230">
    <property type="entry name" value="PS_pyruv_trans"/>
    <property type="match status" value="1"/>
</dbReference>
<sequence length="357" mass="42123">MKKQIAILTFYFAHNYGAMLQAYALKRHLELLGNTVNIIPYFPSYLKQGYSINPFLKGISIKRRIYNMISYLKRYKQAEKFEEFKKNLILMKEFSERDDLIKFLKPYDVLICGSDQIWNEKIASESEIYFGAGMDITKISYAASLGTKELSEIQRRNVKKYLSEFLSVSVREETGRKLIKEYIPDVQVVCDPVFLLPPNDWEEIECRMTIQKKYVLLYLLEDNKLLYEYGKKYSQENNLEIYEIHPTRGIHHCEIKQLNNIGPTEFLYLVRNAEAICTNSFHAVAFSIIFEKKLIHIPNSNSPERSLFLLEKVGNKVIKDDLNKFPIYEFKEKNVMFNKFVEDSKQFIKDFIFEISN</sequence>
<evidence type="ECO:0000259" key="1">
    <source>
        <dbReference type="Pfam" id="PF04230"/>
    </source>
</evidence>
<dbReference type="InterPro" id="IPR007345">
    <property type="entry name" value="Polysacch_pyruvyl_Trfase"/>
</dbReference>
<evidence type="ECO:0000313" key="2">
    <source>
        <dbReference type="EMBL" id="RRK33396.1"/>
    </source>
</evidence>
<dbReference type="Proteomes" id="UP000274920">
    <property type="component" value="Unassembled WGS sequence"/>
</dbReference>
<accession>A0A3R8KWK5</accession>
<feature type="domain" description="Polysaccharide pyruvyl transferase" evidence="1">
    <location>
        <begin position="15"/>
        <end position="301"/>
    </location>
</feature>
<reference evidence="2" key="1">
    <citation type="submission" date="2018-10" db="EMBL/GenBank/DDBJ databases">
        <title>Schaedlerella arabinophila gen. nov. sp. nov., isolated from the mouse intestinal tract and comparative analysis with the genome of the closely related altered Schaedler flora strain ASF502.</title>
        <authorList>
            <person name="Miyake S."/>
            <person name="Soh M."/>
            <person name="Seedorf H."/>
        </authorList>
    </citation>
    <scope>NUCLEOTIDE SEQUENCE [LARGE SCALE GENOMIC DNA]</scope>
    <source>
        <strain evidence="2">DSM 106076</strain>
    </source>
</reference>
<evidence type="ECO:0000313" key="3">
    <source>
        <dbReference type="Proteomes" id="UP000274920"/>
    </source>
</evidence>
<proteinExistence type="predicted"/>
<dbReference type="RefSeq" id="WP_125128659.1">
    <property type="nucleotide sequence ID" value="NZ_RHJS01000002.1"/>
</dbReference>
<dbReference type="EMBL" id="RHJS01000002">
    <property type="protein sequence ID" value="RRK33396.1"/>
    <property type="molecule type" value="Genomic_DNA"/>
</dbReference>
<gene>
    <name evidence="2" type="ORF">EBB54_20135</name>
</gene>